<feature type="non-terminal residue" evidence="1">
    <location>
        <position position="1"/>
    </location>
</feature>
<evidence type="ECO:0000313" key="2">
    <source>
        <dbReference type="Proteomes" id="UP000215335"/>
    </source>
</evidence>
<evidence type="ECO:0000313" key="1">
    <source>
        <dbReference type="EMBL" id="OXU25357.1"/>
    </source>
</evidence>
<accession>A0A232F4T2</accession>
<proteinExistence type="predicted"/>
<name>A0A232F4T2_9HYME</name>
<dbReference type="EMBL" id="NNAY01001046">
    <property type="protein sequence ID" value="OXU25357.1"/>
    <property type="molecule type" value="Genomic_DNA"/>
</dbReference>
<comment type="caution">
    <text evidence="1">The sequence shown here is derived from an EMBL/GenBank/DDBJ whole genome shotgun (WGS) entry which is preliminary data.</text>
</comment>
<organism evidence="1 2">
    <name type="scientific">Trichomalopsis sarcophagae</name>
    <dbReference type="NCBI Taxonomy" id="543379"/>
    <lineage>
        <taxon>Eukaryota</taxon>
        <taxon>Metazoa</taxon>
        <taxon>Ecdysozoa</taxon>
        <taxon>Arthropoda</taxon>
        <taxon>Hexapoda</taxon>
        <taxon>Insecta</taxon>
        <taxon>Pterygota</taxon>
        <taxon>Neoptera</taxon>
        <taxon>Endopterygota</taxon>
        <taxon>Hymenoptera</taxon>
        <taxon>Apocrita</taxon>
        <taxon>Proctotrupomorpha</taxon>
        <taxon>Chalcidoidea</taxon>
        <taxon>Pteromalidae</taxon>
        <taxon>Pteromalinae</taxon>
        <taxon>Trichomalopsis</taxon>
    </lineage>
</organism>
<keyword evidence="2" id="KW-1185">Reference proteome</keyword>
<gene>
    <name evidence="1" type="ORF">TSAR_005636</name>
</gene>
<reference evidence="1 2" key="1">
    <citation type="journal article" date="2017" name="Curr. Biol.">
        <title>The Evolution of Venom by Co-option of Single-Copy Genes.</title>
        <authorList>
            <person name="Martinson E.O."/>
            <person name="Mrinalini"/>
            <person name="Kelkar Y.D."/>
            <person name="Chang C.H."/>
            <person name="Werren J.H."/>
        </authorList>
    </citation>
    <scope>NUCLEOTIDE SEQUENCE [LARGE SCALE GENOMIC DNA]</scope>
    <source>
        <strain evidence="1 2">Alberta</strain>
        <tissue evidence="1">Whole body</tissue>
    </source>
</reference>
<sequence>EREGGRKRASTALVRHALSRSLLARVSTLCARSHDTRKYVGIYCCFVLSPIIRRRERDSGPVCANWIFRIRAIDAEIRG</sequence>
<protein>
    <submittedName>
        <fullName evidence="1">Uncharacterized protein</fullName>
    </submittedName>
</protein>
<dbReference type="AlphaFoldDB" id="A0A232F4T2"/>
<dbReference type="Proteomes" id="UP000215335">
    <property type="component" value="Unassembled WGS sequence"/>
</dbReference>